<sequence length="155" mass="17591">MEDQNKVVVFQVAQGEYAISIDYVISIEKEDGIREVPSLPNYIVGIKKVRNELIPIIDLEQVLYNRSIQERDQNKLIVLKTEKLAYAVLVSDAKEILAVAEENIKQAGLAAYQKTSYFTGVINLDNRLIMMMEPAVLINSLDGIKEIKEYMNNLT</sequence>
<evidence type="ECO:0000259" key="1">
    <source>
        <dbReference type="PROSITE" id="PS50851"/>
    </source>
</evidence>
<dbReference type="Pfam" id="PF01584">
    <property type="entry name" value="CheW"/>
    <property type="match status" value="1"/>
</dbReference>
<dbReference type="GO" id="GO:0005829">
    <property type="term" value="C:cytosol"/>
    <property type="evidence" value="ECO:0007669"/>
    <property type="project" value="TreeGrafter"/>
</dbReference>
<accession>A0A2N0YWY9</accession>
<dbReference type="RefSeq" id="WP_101179197.1">
    <property type="nucleotide sequence ID" value="NZ_PISE01000062.1"/>
</dbReference>
<organism evidence="2 3">
    <name type="scientific">Niallia nealsonii</name>
    <dbReference type="NCBI Taxonomy" id="115979"/>
    <lineage>
        <taxon>Bacteria</taxon>
        <taxon>Bacillati</taxon>
        <taxon>Bacillota</taxon>
        <taxon>Bacilli</taxon>
        <taxon>Bacillales</taxon>
        <taxon>Bacillaceae</taxon>
        <taxon>Niallia</taxon>
    </lineage>
</organism>
<feature type="domain" description="CheW-like" evidence="1">
    <location>
        <begin position="4"/>
        <end position="143"/>
    </location>
</feature>
<keyword evidence="3" id="KW-1185">Reference proteome</keyword>
<dbReference type="InterPro" id="IPR002545">
    <property type="entry name" value="CheW-lke_dom"/>
</dbReference>
<dbReference type="PANTHER" id="PTHR22617">
    <property type="entry name" value="CHEMOTAXIS SENSOR HISTIDINE KINASE-RELATED"/>
    <property type="match status" value="1"/>
</dbReference>
<dbReference type="OrthoDB" id="9787997at2"/>
<dbReference type="SUPFAM" id="SSF50341">
    <property type="entry name" value="CheW-like"/>
    <property type="match status" value="1"/>
</dbReference>
<comment type="caution">
    <text evidence="2">The sequence shown here is derived from an EMBL/GenBank/DDBJ whole genome shotgun (WGS) entry which is preliminary data.</text>
</comment>
<dbReference type="SMART" id="SM00260">
    <property type="entry name" value="CheW"/>
    <property type="match status" value="1"/>
</dbReference>
<dbReference type="InterPro" id="IPR039315">
    <property type="entry name" value="CheW"/>
</dbReference>
<dbReference type="GO" id="GO:0007165">
    <property type="term" value="P:signal transduction"/>
    <property type="evidence" value="ECO:0007669"/>
    <property type="project" value="InterPro"/>
</dbReference>
<dbReference type="EMBL" id="PISE01000062">
    <property type="protein sequence ID" value="PKG21775.1"/>
    <property type="molecule type" value="Genomic_DNA"/>
</dbReference>
<name>A0A2N0YWY9_9BACI</name>
<gene>
    <name evidence="2" type="ORF">CWS01_20720</name>
</gene>
<dbReference type="GO" id="GO:0006935">
    <property type="term" value="P:chemotaxis"/>
    <property type="evidence" value="ECO:0007669"/>
    <property type="project" value="InterPro"/>
</dbReference>
<evidence type="ECO:0000313" key="3">
    <source>
        <dbReference type="Proteomes" id="UP000233375"/>
    </source>
</evidence>
<proteinExistence type="predicted"/>
<reference evidence="2 3" key="1">
    <citation type="journal article" date="2003" name="Int. J. Syst. Evol. Microbiol.">
        <title>Bacillus nealsonii sp. nov., isolated from a spacecraft-assembly facility, whose spores are gamma-radiation resistant.</title>
        <authorList>
            <person name="Venkateswaran K."/>
            <person name="Kempf M."/>
            <person name="Chen F."/>
            <person name="Satomi M."/>
            <person name="Nicholson W."/>
            <person name="Kern R."/>
        </authorList>
    </citation>
    <scope>NUCLEOTIDE SEQUENCE [LARGE SCALE GENOMIC DNA]</scope>
    <source>
        <strain evidence="2 3">FO-92</strain>
    </source>
</reference>
<protein>
    <submittedName>
        <fullName evidence="2">Chemotaxis protein CheW</fullName>
    </submittedName>
</protein>
<dbReference type="Gene3D" id="2.40.50.180">
    <property type="entry name" value="CheA-289, Domain 4"/>
    <property type="match status" value="1"/>
</dbReference>
<evidence type="ECO:0000313" key="2">
    <source>
        <dbReference type="EMBL" id="PKG21775.1"/>
    </source>
</evidence>
<dbReference type="AlphaFoldDB" id="A0A2N0YWY9"/>
<dbReference type="Proteomes" id="UP000233375">
    <property type="component" value="Unassembled WGS sequence"/>
</dbReference>
<dbReference type="Gene3D" id="2.30.30.40">
    <property type="entry name" value="SH3 Domains"/>
    <property type="match status" value="1"/>
</dbReference>
<dbReference type="InterPro" id="IPR036061">
    <property type="entry name" value="CheW-like_dom_sf"/>
</dbReference>
<dbReference type="PANTHER" id="PTHR22617:SF23">
    <property type="entry name" value="CHEMOTAXIS PROTEIN CHEW"/>
    <property type="match status" value="1"/>
</dbReference>
<dbReference type="PROSITE" id="PS50851">
    <property type="entry name" value="CHEW"/>
    <property type="match status" value="1"/>
</dbReference>